<keyword evidence="1" id="KW-0812">Transmembrane</keyword>
<dbReference type="Proteomes" id="UP001215151">
    <property type="component" value="Unassembled WGS sequence"/>
</dbReference>
<gene>
    <name evidence="2" type="ORF">ONZ51_g11382</name>
</gene>
<feature type="transmembrane region" description="Helical" evidence="1">
    <location>
        <begin position="68"/>
        <end position="92"/>
    </location>
</feature>
<organism evidence="2 3">
    <name type="scientific">Trametes cubensis</name>
    <dbReference type="NCBI Taxonomy" id="1111947"/>
    <lineage>
        <taxon>Eukaryota</taxon>
        <taxon>Fungi</taxon>
        <taxon>Dikarya</taxon>
        <taxon>Basidiomycota</taxon>
        <taxon>Agaricomycotina</taxon>
        <taxon>Agaricomycetes</taxon>
        <taxon>Polyporales</taxon>
        <taxon>Polyporaceae</taxon>
        <taxon>Trametes</taxon>
    </lineage>
</organism>
<evidence type="ECO:0000313" key="3">
    <source>
        <dbReference type="Proteomes" id="UP001215151"/>
    </source>
</evidence>
<accession>A0AAD7X5U9</accession>
<keyword evidence="1" id="KW-1133">Transmembrane helix</keyword>
<name>A0AAD7X5U9_9APHY</name>
<comment type="caution">
    <text evidence="2">The sequence shown here is derived from an EMBL/GenBank/DDBJ whole genome shotgun (WGS) entry which is preliminary data.</text>
</comment>
<dbReference type="AlphaFoldDB" id="A0AAD7X5U9"/>
<sequence length="195" mass="21955">MTQLNYTFGGGDHRHGHYNLQHPRYDVLGQRKNIHILRADDEHTSLHLDVDFVPYRDPCRRGLSTDPAMMGGIIGGAIGGLIVIGLLAFFLLRVRARRRAFSERGISNDDYMPHFPSILPDSPHCSARWSPRSRARACPGPELPDTDGRIRIRRTRADAAPTLARAEHGVCKRDAERALPEHDLDLVRAQQRIAD</sequence>
<keyword evidence="1" id="KW-0472">Membrane</keyword>
<dbReference type="EMBL" id="JAPEVG010000535">
    <property type="protein sequence ID" value="KAJ8457685.1"/>
    <property type="molecule type" value="Genomic_DNA"/>
</dbReference>
<reference evidence="2" key="1">
    <citation type="submission" date="2022-11" db="EMBL/GenBank/DDBJ databases">
        <title>Genome Sequence of Cubamyces cubensis.</title>
        <authorList>
            <person name="Buettner E."/>
        </authorList>
    </citation>
    <scope>NUCLEOTIDE SEQUENCE</scope>
    <source>
        <strain evidence="2">MPL-01</strain>
    </source>
</reference>
<evidence type="ECO:0000313" key="2">
    <source>
        <dbReference type="EMBL" id="KAJ8457685.1"/>
    </source>
</evidence>
<proteinExistence type="predicted"/>
<evidence type="ECO:0000256" key="1">
    <source>
        <dbReference type="SAM" id="Phobius"/>
    </source>
</evidence>
<protein>
    <submittedName>
        <fullName evidence="2">Uncharacterized protein</fullName>
    </submittedName>
</protein>
<keyword evidence="3" id="KW-1185">Reference proteome</keyword>